<organism evidence="11 12">
    <name type="scientific">Pontibacter virosus</name>
    <dbReference type="NCBI Taxonomy" id="1765052"/>
    <lineage>
        <taxon>Bacteria</taxon>
        <taxon>Pseudomonadati</taxon>
        <taxon>Bacteroidota</taxon>
        <taxon>Cytophagia</taxon>
        <taxon>Cytophagales</taxon>
        <taxon>Hymenobacteraceae</taxon>
        <taxon>Pontibacter</taxon>
    </lineage>
</organism>
<sequence>MPSNDKLFAYNLGQIVPLSEARLHISDLSVQRGYGVFDFVKVQQGYPLFLDDYLDRFYQSAQLMHLEVPLSRDELKQVIAELLDRNQLPEAGMKMILTGGYSEDGFTPMNPNLLITQLPLTLPSAEKVAKGIPIMTHDYVREVPEVKTINYSMGIRLLQEQKAVGAEEVLYAKNGIVSEFPRCNFFIVKHDDTVVTPAKNILKGITRKNVLTLAGRRYKTEVRDIRLEEVLQARECFLTSTTKRVLPIVRVDDVLIGTGKPGDVSLQLLQDLKDLEGEQVAAARQ</sequence>
<comment type="pathway">
    <text evidence="4">Amino-acid biosynthesis; L-leucine biosynthesis; L-leucine from 3-methyl-2-oxobutanoate: step 4/4.</text>
</comment>
<evidence type="ECO:0000256" key="7">
    <source>
        <dbReference type="ARBA" id="ARBA00022898"/>
    </source>
</evidence>
<keyword evidence="11" id="KW-0808">Transferase</keyword>
<dbReference type="PANTHER" id="PTHR42743:SF11">
    <property type="entry name" value="AMINODEOXYCHORISMATE LYASE"/>
    <property type="match status" value="1"/>
</dbReference>
<evidence type="ECO:0000256" key="1">
    <source>
        <dbReference type="ARBA" id="ARBA00001933"/>
    </source>
</evidence>
<dbReference type="InterPro" id="IPR001544">
    <property type="entry name" value="Aminotrans_IV"/>
</dbReference>
<comment type="pathway">
    <text evidence="3">Amino-acid biosynthesis; L-valine biosynthesis; L-valine from pyruvate: step 4/4.</text>
</comment>
<dbReference type="PANTHER" id="PTHR42743">
    <property type="entry name" value="AMINO-ACID AMINOTRANSFERASE"/>
    <property type="match status" value="1"/>
</dbReference>
<evidence type="ECO:0000256" key="8">
    <source>
        <dbReference type="ARBA" id="ARBA00048212"/>
    </source>
</evidence>
<dbReference type="Pfam" id="PF01063">
    <property type="entry name" value="Aminotran_4"/>
    <property type="match status" value="1"/>
</dbReference>
<dbReference type="Gene3D" id="3.30.470.10">
    <property type="match status" value="1"/>
</dbReference>
<dbReference type="SUPFAM" id="SSF56752">
    <property type="entry name" value="D-aminoacid aminotransferase-like PLP-dependent enzymes"/>
    <property type="match status" value="1"/>
</dbReference>
<evidence type="ECO:0000256" key="4">
    <source>
        <dbReference type="ARBA" id="ARBA00005072"/>
    </source>
</evidence>
<accession>A0A2U1B0W8</accession>
<keyword evidence="7" id="KW-0663">Pyridoxal phosphate</keyword>
<comment type="pathway">
    <text evidence="2">Amino-acid biosynthesis; L-isoleucine biosynthesis; L-isoleucine from 2-oxobutanoate: step 4/4.</text>
</comment>
<dbReference type="GO" id="GO:0046394">
    <property type="term" value="P:carboxylic acid biosynthetic process"/>
    <property type="evidence" value="ECO:0007669"/>
    <property type="project" value="UniProtKB-ARBA"/>
</dbReference>
<evidence type="ECO:0000256" key="10">
    <source>
        <dbReference type="ARBA" id="ARBA00049229"/>
    </source>
</evidence>
<dbReference type="EMBL" id="QEKI01000003">
    <property type="protein sequence ID" value="PVY42293.1"/>
    <property type="molecule type" value="Genomic_DNA"/>
</dbReference>
<comment type="catalytic activity">
    <reaction evidence="8">
        <text>L-valine + 2-oxoglutarate = 3-methyl-2-oxobutanoate + L-glutamate</text>
        <dbReference type="Rhea" id="RHEA:24813"/>
        <dbReference type="ChEBI" id="CHEBI:11851"/>
        <dbReference type="ChEBI" id="CHEBI:16810"/>
        <dbReference type="ChEBI" id="CHEBI:29985"/>
        <dbReference type="ChEBI" id="CHEBI:57762"/>
        <dbReference type="EC" id="2.6.1.42"/>
    </reaction>
</comment>
<dbReference type="OrthoDB" id="9805628at2"/>
<comment type="catalytic activity">
    <reaction evidence="10">
        <text>L-leucine + 2-oxoglutarate = 4-methyl-2-oxopentanoate + L-glutamate</text>
        <dbReference type="Rhea" id="RHEA:18321"/>
        <dbReference type="ChEBI" id="CHEBI:16810"/>
        <dbReference type="ChEBI" id="CHEBI:17865"/>
        <dbReference type="ChEBI" id="CHEBI:29985"/>
        <dbReference type="ChEBI" id="CHEBI:57427"/>
        <dbReference type="EC" id="2.6.1.42"/>
    </reaction>
</comment>
<comment type="cofactor">
    <cofactor evidence="1">
        <name>pyridoxal 5'-phosphate</name>
        <dbReference type="ChEBI" id="CHEBI:597326"/>
    </cofactor>
</comment>
<dbReference type="InterPro" id="IPR036038">
    <property type="entry name" value="Aminotransferase-like"/>
</dbReference>
<comment type="catalytic activity">
    <reaction evidence="9">
        <text>L-isoleucine + 2-oxoglutarate = (S)-3-methyl-2-oxopentanoate + L-glutamate</text>
        <dbReference type="Rhea" id="RHEA:24801"/>
        <dbReference type="ChEBI" id="CHEBI:16810"/>
        <dbReference type="ChEBI" id="CHEBI:29985"/>
        <dbReference type="ChEBI" id="CHEBI:35146"/>
        <dbReference type="ChEBI" id="CHEBI:58045"/>
        <dbReference type="EC" id="2.6.1.42"/>
    </reaction>
</comment>
<proteinExistence type="inferred from homology"/>
<dbReference type="FunFam" id="3.20.10.10:FF:000002">
    <property type="entry name" value="D-alanine aminotransferase"/>
    <property type="match status" value="1"/>
</dbReference>
<keyword evidence="11" id="KW-0032">Aminotransferase</keyword>
<name>A0A2U1B0W8_9BACT</name>
<evidence type="ECO:0000256" key="9">
    <source>
        <dbReference type="ARBA" id="ARBA00048798"/>
    </source>
</evidence>
<dbReference type="Gene3D" id="3.20.10.10">
    <property type="entry name" value="D-amino Acid Aminotransferase, subunit A, domain 2"/>
    <property type="match status" value="1"/>
</dbReference>
<dbReference type="InterPro" id="IPR050571">
    <property type="entry name" value="Class-IV_PLP-Dep_Aminotrnsfr"/>
</dbReference>
<evidence type="ECO:0000256" key="6">
    <source>
        <dbReference type="ARBA" id="ARBA00013053"/>
    </source>
</evidence>
<evidence type="ECO:0000313" key="11">
    <source>
        <dbReference type="EMBL" id="PVY42293.1"/>
    </source>
</evidence>
<comment type="similarity">
    <text evidence="5">Belongs to the class-IV pyridoxal-phosphate-dependent aminotransferase family.</text>
</comment>
<dbReference type="Proteomes" id="UP000245466">
    <property type="component" value="Unassembled WGS sequence"/>
</dbReference>
<keyword evidence="12" id="KW-1185">Reference proteome</keyword>
<dbReference type="EC" id="2.6.1.42" evidence="6"/>
<comment type="caution">
    <text evidence="11">The sequence shown here is derived from an EMBL/GenBank/DDBJ whole genome shotgun (WGS) entry which is preliminary data.</text>
</comment>
<evidence type="ECO:0000256" key="5">
    <source>
        <dbReference type="ARBA" id="ARBA00009320"/>
    </source>
</evidence>
<gene>
    <name evidence="11" type="ORF">C8E01_103159</name>
</gene>
<dbReference type="GO" id="GO:0008652">
    <property type="term" value="P:amino acid biosynthetic process"/>
    <property type="evidence" value="ECO:0007669"/>
    <property type="project" value="UniProtKB-ARBA"/>
</dbReference>
<protein>
    <recommendedName>
        <fullName evidence="6">branched-chain-amino-acid transaminase</fullName>
        <ecNumber evidence="6">2.6.1.42</ecNumber>
    </recommendedName>
</protein>
<evidence type="ECO:0000256" key="3">
    <source>
        <dbReference type="ARBA" id="ARBA00004931"/>
    </source>
</evidence>
<dbReference type="InterPro" id="IPR043132">
    <property type="entry name" value="BCAT-like_C"/>
</dbReference>
<dbReference type="AlphaFoldDB" id="A0A2U1B0W8"/>
<dbReference type="GO" id="GO:0004084">
    <property type="term" value="F:branched-chain-amino-acid transaminase activity"/>
    <property type="evidence" value="ECO:0007669"/>
    <property type="project" value="UniProtKB-EC"/>
</dbReference>
<evidence type="ECO:0000313" key="12">
    <source>
        <dbReference type="Proteomes" id="UP000245466"/>
    </source>
</evidence>
<dbReference type="InterPro" id="IPR043131">
    <property type="entry name" value="BCAT-like_N"/>
</dbReference>
<evidence type="ECO:0000256" key="2">
    <source>
        <dbReference type="ARBA" id="ARBA00004824"/>
    </source>
</evidence>
<dbReference type="RefSeq" id="WP_116542465.1">
    <property type="nucleotide sequence ID" value="NZ_QEKI01000003.1"/>
</dbReference>
<reference evidence="11 12" key="1">
    <citation type="submission" date="2018-04" db="EMBL/GenBank/DDBJ databases">
        <title>Genomic Encyclopedia of Type Strains, Phase IV (KMG-IV): sequencing the most valuable type-strain genomes for metagenomic binning, comparative biology and taxonomic classification.</title>
        <authorList>
            <person name="Goeker M."/>
        </authorList>
    </citation>
    <scope>NUCLEOTIDE SEQUENCE [LARGE SCALE GENOMIC DNA]</scope>
    <source>
        <strain evidence="11 12">DSM 100231</strain>
    </source>
</reference>